<dbReference type="InterPro" id="IPR006941">
    <property type="entry name" value="RNase_CAF1"/>
</dbReference>
<dbReference type="Gene3D" id="3.30.420.10">
    <property type="entry name" value="Ribonuclease H-like superfamily/Ribonuclease H"/>
    <property type="match status" value="2"/>
</dbReference>
<dbReference type="Proteomes" id="UP001270362">
    <property type="component" value="Unassembled WGS sequence"/>
</dbReference>
<dbReference type="InterPro" id="IPR051181">
    <property type="entry name" value="CAF1_poly(A)_ribonucleases"/>
</dbReference>
<sequence length="612" mass="70739">MSGISLKPDAKERKTRLEDLYQEAKRVAQTFHIVQFGLTCLCYDENFKVYKTQTYNFNLMPMFIGTEYEDKQLSDIIDRTVSFSYSTLVFSKKHGFSLSKAFLDGDRHLSRLEARDARKEYLEYLQAPPRKFTQELDAFSTEKRSSLKDFFSQQQRKPLLLQVRQPGKEYDQSTSDKVQLVKSLAAVELKDCRVWRYQDHVAIQQLDSMSREWQERSGRKLDENIKASSKQSAFRFIIEALVRNDFAEDITPQLLKGNKTAPQFGDQPGAAWNYLKSLEQKIKKSRPIIIGHNQFYDLCFIYERFIGSLPPDITGFRKELRRLFPRLVDTKHLAYSQHSRGDDGRRPLDELFKVRKDRQIPIFVQDTSQHSEAHQAGYDSWMTAVVFGRIALSMVGDDPEMAALDEDVYAERQPSIIFWLEKKRKKWSKEEADLKMQEKIRKWKENETIIHPDDTTNFPALGTPRANNSTNLTLGKPTATATASAEPPPVYKPLQDFKPGPKGATSVLNPFHLGNIAWSKITRRGTKHEKKPAPTGPMLLELARKKKEEEAKCGPSRIPEWDTALWKKYGNILRMKYGKVLHLDPKPVRRAERGVEKHGGVCLMRQRTVAVW</sequence>
<evidence type="ECO:0000256" key="1">
    <source>
        <dbReference type="ARBA" id="ARBA00008372"/>
    </source>
</evidence>
<proteinExistence type="inferred from homology"/>
<comment type="similarity">
    <text evidence="1">Belongs to the CAF1 family.</text>
</comment>
<dbReference type="InterPro" id="IPR036397">
    <property type="entry name" value="RNaseH_sf"/>
</dbReference>
<gene>
    <name evidence="3" type="ORF">B0T22DRAFT_31096</name>
</gene>
<dbReference type="GO" id="GO:0003723">
    <property type="term" value="F:RNA binding"/>
    <property type="evidence" value="ECO:0007669"/>
    <property type="project" value="TreeGrafter"/>
</dbReference>
<dbReference type="InterPro" id="IPR012337">
    <property type="entry name" value="RNaseH-like_sf"/>
</dbReference>
<organism evidence="3 4">
    <name type="scientific">Podospora appendiculata</name>
    <dbReference type="NCBI Taxonomy" id="314037"/>
    <lineage>
        <taxon>Eukaryota</taxon>
        <taxon>Fungi</taxon>
        <taxon>Dikarya</taxon>
        <taxon>Ascomycota</taxon>
        <taxon>Pezizomycotina</taxon>
        <taxon>Sordariomycetes</taxon>
        <taxon>Sordariomycetidae</taxon>
        <taxon>Sordariales</taxon>
        <taxon>Podosporaceae</taxon>
        <taxon>Podospora</taxon>
    </lineage>
</organism>
<dbReference type="GO" id="GO:0000175">
    <property type="term" value="F:3'-5'-RNA exonuclease activity"/>
    <property type="evidence" value="ECO:0007669"/>
    <property type="project" value="TreeGrafter"/>
</dbReference>
<reference evidence="3" key="1">
    <citation type="journal article" date="2023" name="Mol. Phylogenet. Evol.">
        <title>Genome-scale phylogeny and comparative genomics of the fungal order Sordariales.</title>
        <authorList>
            <person name="Hensen N."/>
            <person name="Bonometti L."/>
            <person name="Westerberg I."/>
            <person name="Brannstrom I.O."/>
            <person name="Guillou S."/>
            <person name="Cros-Aarteil S."/>
            <person name="Calhoun S."/>
            <person name="Haridas S."/>
            <person name="Kuo A."/>
            <person name="Mondo S."/>
            <person name="Pangilinan J."/>
            <person name="Riley R."/>
            <person name="LaButti K."/>
            <person name="Andreopoulos B."/>
            <person name="Lipzen A."/>
            <person name="Chen C."/>
            <person name="Yan M."/>
            <person name="Daum C."/>
            <person name="Ng V."/>
            <person name="Clum A."/>
            <person name="Steindorff A."/>
            <person name="Ohm R.A."/>
            <person name="Martin F."/>
            <person name="Silar P."/>
            <person name="Natvig D.O."/>
            <person name="Lalanne C."/>
            <person name="Gautier V."/>
            <person name="Ament-Velasquez S.L."/>
            <person name="Kruys A."/>
            <person name="Hutchinson M.I."/>
            <person name="Powell A.J."/>
            <person name="Barry K."/>
            <person name="Miller A.N."/>
            <person name="Grigoriev I.V."/>
            <person name="Debuchy R."/>
            <person name="Gladieux P."/>
            <person name="Hiltunen Thoren M."/>
            <person name="Johannesson H."/>
        </authorList>
    </citation>
    <scope>NUCLEOTIDE SEQUENCE</scope>
    <source>
        <strain evidence="3">CBS 314.62</strain>
    </source>
</reference>
<dbReference type="SUPFAM" id="SSF53098">
    <property type="entry name" value="Ribonuclease H-like"/>
    <property type="match status" value="1"/>
</dbReference>
<reference evidence="3" key="2">
    <citation type="submission" date="2023-06" db="EMBL/GenBank/DDBJ databases">
        <authorList>
            <consortium name="Lawrence Berkeley National Laboratory"/>
            <person name="Haridas S."/>
            <person name="Hensen N."/>
            <person name="Bonometti L."/>
            <person name="Westerberg I."/>
            <person name="Brannstrom I.O."/>
            <person name="Guillou S."/>
            <person name="Cros-Aarteil S."/>
            <person name="Calhoun S."/>
            <person name="Kuo A."/>
            <person name="Mondo S."/>
            <person name="Pangilinan J."/>
            <person name="Riley R."/>
            <person name="Labutti K."/>
            <person name="Andreopoulos B."/>
            <person name="Lipzen A."/>
            <person name="Chen C."/>
            <person name="Yanf M."/>
            <person name="Daum C."/>
            <person name="Ng V."/>
            <person name="Clum A."/>
            <person name="Steindorff A."/>
            <person name="Ohm R."/>
            <person name="Martin F."/>
            <person name="Silar P."/>
            <person name="Natvig D."/>
            <person name="Lalanne C."/>
            <person name="Gautier V."/>
            <person name="Ament-Velasquez S.L."/>
            <person name="Kruys A."/>
            <person name="Hutchinson M.I."/>
            <person name="Powell A.J."/>
            <person name="Barry K."/>
            <person name="Miller A.N."/>
            <person name="Grigoriev I.V."/>
            <person name="Debuchy R."/>
            <person name="Gladieux P."/>
            <person name="Thoren M.H."/>
            <person name="Johannesson H."/>
        </authorList>
    </citation>
    <scope>NUCLEOTIDE SEQUENCE</scope>
    <source>
        <strain evidence="3">CBS 314.62</strain>
    </source>
</reference>
<evidence type="ECO:0000313" key="3">
    <source>
        <dbReference type="EMBL" id="KAK3692921.1"/>
    </source>
</evidence>
<dbReference type="PANTHER" id="PTHR15092">
    <property type="entry name" value="POLY A -SPECIFIC RIBONUCLEASE/TARGET OF EGR1, MEMBER 1"/>
    <property type="match status" value="1"/>
</dbReference>
<dbReference type="AlphaFoldDB" id="A0AAE1CFR0"/>
<keyword evidence="4" id="KW-1185">Reference proteome</keyword>
<dbReference type="Pfam" id="PF04857">
    <property type="entry name" value="CAF1"/>
    <property type="match status" value="1"/>
</dbReference>
<dbReference type="GO" id="GO:1990431">
    <property type="term" value="P:priRNA 3'-end processing"/>
    <property type="evidence" value="ECO:0007669"/>
    <property type="project" value="TreeGrafter"/>
</dbReference>
<evidence type="ECO:0000313" key="4">
    <source>
        <dbReference type="Proteomes" id="UP001270362"/>
    </source>
</evidence>
<evidence type="ECO:0000256" key="2">
    <source>
        <dbReference type="SAM" id="MobiDB-lite"/>
    </source>
</evidence>
<dbReference type="GO" id="GO:1990432">
    <property type="term" value="P:siRNA 3'-end processing"/>
    <property type="evidence" value="ECO:0007669"/>
    <property type="project" value="TreeGrafter"/>
</dbReference>
<name>A0AAE1CFR0_9PEZI</name>
<feature type="region of interest" description="Disordered" evidence="2">
    <location>
        <begin position="454"/>
        <end position="498"/>
    </location>
</feature>
<dbReference type="GO" id="GO:0000289">
    <property type="term" value="P:nuclear-transcribed mRNA poly(A) tail shortening"/>
    <property type="evidence" value="ECO:0007669"/>
    <property type="project" value="TreeGrafter"/>
</dbReference>
<dbReference type="GO" id="GO:0005634">
    <property type="term" value="C:nucleus"/>
    <property type="evidence" value="ECO:0007669"/>
    <property type="project" value="TreeGrafter"/>
</dbReference>
<comment type="caution">
    <text evidence="3">The sequence shown here is derived from an EMBL/GenBank/DDBJ whole genome shotgun (WGS) entry which is preliminary data.</text>
</comment>
<dbReference type="PANTHER" id="PTHR15092:SF22">
    <property type="entry name" value="POLY(A)-SPECIFIC RIBONUCLEASE PNLDC1"/>
    <property type="match status" value="1"/>
</dbReference>
<dbReference type="EMBL" id="JAULSO010000001">
    <property type="protein sequence ID" value="KAK3692921.1"/>
    <property type="molecule type" value="Genomic_DNA"/>
</dbReference>
<protein>
    <submittedName>
        <fullName evidence="3">Ribonuclease H-like domain-containing protein</fullName>
    </submittedName>
</protein>
<accession>A0AAE1CFR0</accession>